<dbReference type="Pfam" id="PF10282">
    <property type="entry name" value="Lactonase"/>
    <property type="match status" value="1"/>
</dbReference>
<dbReference type="PANTHER" id="PTHR30344:SF1">
    <property type="entry name" value="6-PHOSPHOGLUCONOLACTONASE"/>
    <property type="match status" value="1"/>
</dbReference>
<dbReference type="FunFam" id="2.130.10.10:FF:000306">
    <property type="entry name" value="3-carboxymuconate cyclase"/>
    <property type="match status" value="1"/>
</dbReference>
<dbReference type="InterPro" id="IPR019405">
    <property type="entry name" value="Lactonase_7-beta_prop"/>
</dbReference>
<dbReference type="AlphaFoldDB" id="A0A2V2YLS5"/>
<name>A0A2V2YLS5_9BACL</name>
<dbReference type="EMBL" id="QGTQ01000029">
    <property type="protein sequence ID" value="PWV95190.1"/>
    <property type="molecule type" value="Genomic_DNA"/>
</dbReference>
<dbReference type="PANTHER" id="PTHR30344">
    <property type="entry name" value="6-PHOSPHOGLUCONOLACTONASE-RELATED"/>
    <property type="match status" value="1"/>
</dbReference>
<evidence type="ECO:0000256" key="1">
    <source>
        <dbReference type="ARBA" id="ARBA00005564"/>
    </source>
</evidence>
<organism evidence="3 4">
    <name type="scientific">Paenibacillus cellulosilyticus</name>
    <dbReference type="NCBI Taxonomy" id="375489"/>
    <lineage>
        <taxon>Bacteria</taxon>
        <taxon>Bacillati</taxon>
        <taxon>Bacillota</taxon>
        <taxon>Bacilli</taxon>
        <taxon>Bacillales</taxon>
        <taxon>Paenibacillaceae</taxon>
        <taxon>Paenibacillus</taxon>
    </lineage>
</organism>
<sequence length="361" mass="39133">MTNEQSRLLVFAGSYAEADSNGVYVLQFDESSEQLTLLHGYNGLKNPTFLNVDAANNRLYAITEGKNADGSKNAEAAAYAIAPADGSLTQLNRAFTVSAPTCHIQRDANSEYIVVASYHGGMVGLSALTEDGRIGEPLDVQQHEGSSVHPERQDRPHPHSSMFSPDGKFLYVQDLGLDRIRIYAIDRDAKKLVPQGETVIHPGGGPRHIAFHPTAPYAYVINEVDSTVTAFDYNSDNGALTEIQTLSTLPPEGFEGENTCAEITVSKDGRFVYGSNRGHDSLVVYAIDQATGKLTTIQFISVEGGHPRHFALTPSGNHLLAANRDTNNIAVFRVNRDSGELTFTGNSLTVSQPVCVLPTYY</sequence>
<dbReference type="RefSeq" id="WP_110046616.1">
    <property type="nucleotide sequence ID" value="NZ_CP054612.1"/>
</dbReference>
<dbReference type="Proteomes" id="UP000246635">
    <property type="component" value="Unassembled WGS sequence"/>
</dbReference>
<dbReference type="SUPFAM" id="SSF51004">
    <property type="entry name" value="C-terminal (heme d1) domain of cytochrome cd1-nitrite reductase"/>
    <property type="match status" value="1"/>
</dbReference>
<comment type="caution">
    <text evidence="3">The sequence shown here is derived from an EMBL/GenBank/DDBJ whole genome shotgun (WGS) entry which is preliminary data.</text>
</comment>
<dbReference type="InterPro" id="IPR015943">
    <property type="entry name" value="WD40/YVTN_repeat-like_dom_sf"/>
</dbReference>
<evidence type="ECO:0000256" key="2">
    <source>
        <dbReference type="SAM" id="MobiDB-lite"/>
    </source>
</evidence>
<evidence type="ECO:0000313" key="4">
    <source>
        <dbReference type="Proteomes" id="UP000246635"/>
    </source>
</evidence>
<accession>A0A2V2YLS5</accession>
<gene>
    <name evidence="3" type="ORF">DFQ01_12925</name>
</gene>
<dbReference type="OrthoDB" id="9790815at2"/>
<dbReference type="GO" id="GO:0017057">
    <property type="term" value="F:6-phosphogluconolactonase activity"/>
    <property type="evidence" value="ECO:0007669"/>
    <property type="project" value="TreeGrafter"/>
</dbReference>
<keyword evidence="4" id="KW-1185">Reference proteome</keyword>
<dbReference type="InterPro" id="IPR050282">
    <property type="entry name" value="Cycloisomerase_2"/>
</dbReference>
<dbReference type="InterPro" id="IPR011048">
    <property type="entry name" value="Haem_d1_sf"/>
</dbReference>
<dbReference type="Gene3D" id="2.130.10.10">
    <property type="entry name" value="YVTN repeat-like/Quinoprotein amine dehydrogenase"/>
    <property type="match status" value="1"/>
</dbReference>
<feature type="region of interest" description="Disordered" evidence="2">
    <location>
        <begin position="140"/>
        <end position="165"/>
    </location>
</feature>
<evidence type="ECO:0000313" key="3">
    <source>
        <dbReference type="EMBL" id="PWV95190.1"/>
    </source>
</evidence>
<dbReference type="GO" id="GO:0005829">
    <property type="term" value="C:cytosol"/>
    <property type="evidence" value="ECO:0007669"/>
    <property type="project" value="TreeGrafter"/>
</dbReference>
<protein>
    <submittedName>
        <fullName evidence="3">6-phosphogluconolactonase</fullName>
    </submittedName>
</protein>
<reference evidence="3 4" key="1">
    <citation type="submission" date="2018-05" db="EMBL/GenBank/DDBJ databases">
        <title>Genomic Encyclopedia of Type Strains, Phase III (KMG-III): the genomes of soil and plant-associated and newly described type strains.</title>
        <authorList>
            <person name="Whitman W."/>
        </authorList>
    </citation>
    <scope>NUCLEOTIDE SEQUENCE [LARGE SCALE GENOMIC DNA]</scope>
    <source>
        <strain evidence="3 4">CECT 5696</strain>
    </source>
</reference>
<comment type="similarity">
    <text evidence="1">Belongs to the cycloisomerase 2 family.</text>
</comment>
<proteinExistence type="inferred from homology"/>